<dbReference type="OrthoDB" id="10265871at2759"/>
<dbReference type="InterPro" id="IPR056362">
    <property type="entry name" value="AtuA-like_ferredoxin_dom"/>
</dbReference>
<protein>
    <submittedName>
        <fullName evidence="3">DUF1446-domain-containing protein</fullName>
    </submittedName>
</protein>
<dbReference type="Pfam" id="PF23544">
    <property type="entry name" value="AtuA_ferredoxin"/>
    <property type="match status" value="1"/>
</dbReference>
<dbReference type="AlphaFoldDB" id="A0A2J6R0B3"/>
<evidence type="ECO:0000259" key="2">
    <source>
        <dbReference type="Pfam" id="PF23544"/>
    </source>
</evidence>
<feature type="domain" description="AtuA-like ferredoxin-fold" evidence="2">
    <location>
        <begin position="491"/>
        <end position="585"/>
    </location>
</feature>
<dbReference type="EMBL" id="KZ613961">
    <property type="protein sequence ID" value="PMD31931.1"/>
    <property type="molecule type" value="Genomic_DNA"/>
</dbReference>
<dbReference type="PANTHER" id="PTHR47585">
    <property type="match status" value="1"/>
</dbReference>
<dbReference type="InterPro" id="IPR010839">
    <property type="entry name" value="AtuA_N"/>
</dbReference>
<sequence>MVRRAIRIGNCSGAIGDGLDQLYRQAAGGPIDGITADYLAEFNLAWKAIEMIDNPQLGYEPGFLDQLAFKDGAAARLIAEKGLKVVHNGGALNPKGLAEKVNEFLVSLGITTCKTAWVSGDDVKPRLEDFKDKVFEHLDIKETALDKNEKIISATAYVGMAGIVAALENGADIVICGRCTDASPVMGLAAWWHGWDADDYQALSGSLIAGHLIECSAYVTGGNYCGWREIENRLQVGYPIAEIAWDGTSVITKHKGTNGAVTVDTCKAQLVYEIQGPYYLNPDVIAKIDLVSLREVGKDRVQVTGISGMAPPATTKLAICLHGGYQAEISAYFVGLDIDDKVAQLRAQLMGELDPSDYSALSIEPYGSHLVINPETQAEATVKVRIFAQASTVAKLEKFKRAIFNNGMQGCCGFHMNMDWRTMVPKPFVKYFPTTIDQKLLSLAVHFIGKDAPTKVAPHGTYQNFQGQESYEPKNAKAFQQFGPTEKRPFGDIVFARSGDKGGNANVGFWVRNPEAWPWLQSFLDSATFIKLMGKDWKPAYRVERFEFPNLLAVHFVTYGILQEGVSSSSILDGFAKSFGEFIRARVVDVPQKLLDDETQRRAERIKTAGWLKL</sequence>
<name>A0A2J6R0B3_HYAVF</name>
<proteinExistence type="predicted"/>
<gene>
    <name evidence="3" type="ORF">L207DRAFT_640703</name>
</gene>
<reference evidence="3 4" key="1">
    <citation type="submission" date="2016-04" db="EMBL/GenBank/DDBJ databases">
        <title>A degradative enzymes factory behind the ericoid mycorrhizal symbiosis.</title>
        <authorList>
            <consortium name="DOE Joint Genome Institute"/>
            <person name="Martino E."/>
            <person name="Morin E."/>
            <person name="Grelet G."/>
            <person name="Kuo A."/>
            <person name="Kohler A."/>
            <person name="Daghino S."/>
            <person name="Barry K."/>
            <person name="Choi C."/>
            <person name="Cichocki N."/>
            <person name="Clum A."/>
            <person name="Copeland A."/>
            <person name="Hainaut M."/>
            <person name="Haridas S."/>
            <person name="Labutti K."/>
            <person name="Lindquist E."/>
            <person name="Lipzen A."/>
            <person name="Khouja H.-R."/>
            <person name="Murat C."/>
            <person name="Ohm R."/>
            <person name="Olson A."/>
            <person name="Spatafora J."/>
            <person name="Veneault-Fourrey C."/>
            <person name="Henrissat B."/>
            <person name="Grigoriev I."/>
            <person name="Martin F."/>
            <person name="Perotto S."/>
        </authorList>
    </citation>
    <scope>NUCLEOTIDE SEQUENCE [LARGE SCALE GENOMIC DNA]</scope>
    <source>
        <strain evidence="3 4">F</strain>
    </source>
</reference>
<dbReference type="PANTHER" id="PTHR47585:SF1">
    <property type="entry name" value="DUF1446 DOMAIN-CONTAINING PROTEIN"/>
    <property type="match status" value="1"/>
</dbReference>
<accession>A0A2J6R0B3</accession>
<evidence type="ECO:0000313" key="3">
    <source>
        <dbReference type="EMBL" id="PMD31931.1"/>
    </source>
</evidence>
<feature type="domain" description="Acyclic terpene utilisation N-terminal" evidence="1">
    <location>
        <begin position="6"/>
        <end position="447"/>
    </location>
</feature>
<evidence type="ECO:0000313" key="4">
    <source>
        <dbReference type="Proteomes" id="UP000235786"/>
    </source>
</evidence>
<evidence type="ECO:0000259" key="1">
    <source>
        <dbReference type="Pfam" id="PF07287"/>
    </source>
</evidence>
<organism evidence="3 4">
    <name type="scientific">Hyaloscypha variabilis (strain UAMH 11265 / GT02V1 / F)</name>
    <name type="common">Meliniomyces variabilis</name>
    <dbReference type="NCBI Taxonomy" id="1149755"/>
    <lineage>
        <taxon>Eukaryota</taxon>
        <taxon>Fungi</taxon>
        <taxon>Dikarya</taxon>
        <taxon>Ascomycota</taxon>
        <taxon>Pezizomycotina</taxon>
        <taxon>Leotiomycetes</taxon>
        <taxon>Helotiales</taxon>
        <taxon>Hyaloscyphaceae</taxon>
        <taxon>Hyaloscypha</taxon>
        <taxon>Hyaloscypha variabilis</taxon>
    </lineage>
</organism>
<keyword evidence="4" id="KW-1185">Reference proteome</keyword>
<dbReference type="Proteomes" id="UP000235786">
    <property type="component" value="Unassembled WGS sequence"/>
</dbReference>
<dbReference type="Pfam" id="PF07287">
    <property type="entry name" value="AtuA"/>
    <property type="match status" value="1"/>
</dbReference>